<evidence type="ECO:0000256" key="1">
    <source>
        <dbReference type="SAM" id="MobiDB-lite"/>
    </source>
</evidence>
<dbReference type="AlphaFoldDB" id="A0A6J4MSR7"/>
<proteinExistence type="predicted"/>
<feature type="region of interest" description="Disordered" evidence="1">
    <location>
        <begin position="1"/>
        <end position="115"/>
    </location>
</feature>
<dbReference type="GO" id="GO:0016740">
    <property type="term" value="F:transferase activity"/>
    <property type="evidence" value="ECO:0007669"/>
    <property type="project" value="UniProtKB-KW"/>
</dbReference>
<reference evidence="2" key="1">
    <citation type="submission" date="2020-02" db="EMBL/GenBank/DDBJ databases">
        <authorList>
            <person name="Meier V. D."/>
        </authorList>
    </citation>
    <scope>NUCLEOTIDE SEQUENCE</scope>
    <source>
        <strain evidence="2">AVDCRST_MAG32</strain>
    </source>
</reference>
<feature type="compositionally biased region" description="Basic residues" evidence="1">
    <location>
        <begin position="164"/>
        <end position="176"/>
    </location>
</feature>
<feature type="region of interest" description="Disordered" evidence="1">
    <location>
        <begin position="322"/>
        <end position="414"/>
    </location>
</feature>
<sequence>DRCPGADRRTAHAAVAARPAGRVRDRALGRRLLPPTREEATALPGDAPPDRRGGRRRAHDVHLRAGPLRRHARRDRRGAEAGPLRDLHLEGRRGRRALQGGAHRGGGPRRRGPLHLRRLRQPGRRAGLQAVPAVAQGAALPGVDRGPQVLEAASLRPRPPQAAGRRRRGRLPRRLQHRLPLRHGVARHPRADHRTRRVGPQACLRRLLEPQPATGPAAQRPTAAAGDRLDVGAGDPHPPQRPPAVALPDPVDVPRGDPPGEPQHLDHPGLLPARPGLRGLAGGRGAAGRRRTDPAAAEVQPHRGRLDLARLLRPAALGRGVRAALPRRDGARQDRDDRRQLVDRGHRQHRPAQPPGQLRDQPRDHRLGLRRGDGADLPHRPGQLPRADAQRVGGARPQPQVHRELPGTAPAAAL</sequence>
<feature type="non-terminal residue" evidence="2">
    <location>
        <position position="414"/>
    </location>
</feature>
<dbReference type="EMBL" id="CADCUM010000001">
    <property type="protein sequence ID" value="CAA9366141.1"/>
    <property type="molecule type" value="Genomic_DNA"/>
</dbReference>
<evidence type="ECO:0000313" key="2">
    <source>
        <dbReference type="EMBL" id="CAA9366141.1"/>
    </source>
</evidence>
<feature type="compositionally biased region" description="Basic and acidic residues" evidence="1">
    <location>
        <begin position="1"/>
        <end position="10"/>
    </location>
</feature>
<feature type="region of interest" description="Disordered" evidence="1">
    <location>
        <begin position="209"/>
        <end position="302"/>
    </location>
</feature>
<gene>
    <name evidence="2" type="ORF">AVDCRST_MAG32-59</name>
</gene>
<name>A0A6J4MSR7_9ACTN</name>
<feature type="compositionally biased region" description="Basic and acidic residues" evidence="1">
    <location>
        <begin position="77"/>
        <end position="92"/>
    </location>
</feature>
<organism evidence="2">
    <name type="scientific">uncultured Nocardioides sp</name>
    <dbReference type="NCBI Taxonomy" id="198441"/>
    <lineage>
        <taxon>Bacteria</taxon>
        <taxon>Bacillati</taxon>
        <taxon>Actinomycetota</taxon>
        <taxon>Actinomycetes</taxon>
        <taxon>Propionibacteriales</taxon>
        <taxon>Nocardioidaceae</taxon>
        <taxon>Nocardioides</taxon>
        <taxon>environmental samples</taxon>
    </lineage>
</organism>
<keyword evidence="2" id="KW-0808">Transferase</keyword>
<feature type="compositionally biased region" description="Basic residues" evidence="1">
    <location>
        <begin position="67"/>
        <end position="76"/>
    </location>
</feature>
<accession>A0A6J4MSR7</accession>
<dbReference type="EC" id="2.7.8.-" evidence="2"/>
<feature type="compositionally biased region" description="Low complexity" evidence="1">
    <location>
        <begin position="268"/>
        <end position="278"/>
    </location>
</feature>
<feature type="compositionally biased region" description="Basic and acidic residues" evidence="1">
    <location>
        <begin position="326"/>
        <end position="345"/>
    </location>
</feature>
<protein>
    <submittedName>
        <fullName evidence="2">Cardiolipin synthetase</fullName>
        <ecNumber evidence="2">2.7.8.-</ecNumber>
    </submittedName>
</protein>
<feature type="non-terminal residue" evidence="2">
    <location>
        <position position="1"/>
    </location>
</feature>
<feature type="region of interest" description="Disordered" evidence="1">
    <location>
        <begin position="156"/>
        <end position="176"/>
    </location>
</feature>
<feature type="compositionally biased region" description="Basic residues" evidence="1">
    <location>
        <begin position="106"/>
        <end position="115"/>
    </location>
</feature>
<feature type="compositionally biased region" description="Basic and acidic residues" evidence="1">
    <location>
        <begin position="360"/>
        <end position="379"/>
    </location>
</feature>